<dbReference type="PANTHER" id="PTHR30040">
    <property type="entry name" value="THIAMINE BIOSYNTHESIS LIPOPROTEIN APBE"/>
    <property type="match status" value="1"/>
</dbReference>
<comment type="catalytic activity">
    <reaction evidence="9 10">
        <text>L-threonyl-[protein] + FAD = FMN-L-threonyl-[protein] + AMP + H(+)</text>
        <dbReference type="Rhea" id="RHEA:36847"/>
        <dbReference type="Rhea" id="RHEA-COMP:11060"/>
        <dbReference type="Rhea" id="RHEA-COMP:11061"/>
        <dbReference type="ChEBI" id="CHEBI:15378"/>
        <dbReference type="ChEBI" id="CHEBI:30013"/>
        <dbReference type="ChEBI" id="CHEBI:57692"/>
        <dbReference type="ChEBI" id="CHEBI:74257"/>
        <dbReference type="ChEBI" id="CHEBI:456215"/>
        <dbReference type="EC" id="2.7.1.180"/>
    </reaction>
</comment>
<dbReference type="GO" id="GO:0016740">
    <property type="term" value="F:transferase activity"/>
    <property type="evidence" value="ECO:0007669"/>
    <property type="project" value="UniProtKB-UniRule"/>
</dbReference>
<evidence type="ECO:0000256" key="11">
    <source>
        <dbReference type="PIRSR" id="PIRSR006268-2"/>
    </source>
</evidence>
<dbReference type="GO" id="GO:0046872">
    <property type="term" value="F:metal ion binding"/>
    <property type="evidence" value="ECO:0007669"/>
    <property type="project" value="UniProtKB-UniRule"/>
</dbReference>
<dbReference type="EC" id="2.7.1.180" evidence="1 10"/>
<comment type="cofactor">
    <cofactor evidence="11">
        <name>Mg(2+)</name>
        <dbReference type="ChEBI" id="CHEBI:18420"/>
    </cofactor>
    <cofactor evidence="11">
        <name>Mn(2+)</name>
        <dbReference type="ChEBI" id="CHEBI:29035"/>
    </cofactor>
    <text evidence="11">Magnesium. Can also use manganese.</text>
</comment>
<keyword evidence="5 10" id="KW-0479">Metal-binding</keyword>
<dbReference type="RefSeq" id="WP_117392058.1">
    <property type="nucleotide sequence ID" value="NZ_QWDC01000002.1"/>
</dbReference>
<comment type="caution">
    <text evidence="12">The sequence shown here is derived from an EMBL/GenBank/DDBJ whole genome shotgun (WGS) entry which is preliminary data.</text>
</comment>
<evidence type="ECO:0000256" key="4">
    <source>
        <dbReference type="ARBA" id="ARBA00022679"/>
    </source>
</evidence>
<name>A0A372NSX8_9SPHI</name>
<dbReference type="InterPro" id="IPR024932">
    <property type="entry name" value="ApbE"/>
</dbReference>
<evidence type="ECO:0000313" key="12">
    <source>
        <dbReference type="EMBL" id="RFZ92348.1"/>
    </source>
</evidence>
<keyword evidence="3 10" id="KW-0285">Flavoprotein</keyword>
<proteinExistence type="inferred from homology"/>
<evidence type="ECO:0000313" key="13">
    <source>
        <dbReference type="Proteomes" id="UP000264217"/>
    </source>
</evidence>
<evidence type="ECO:0000256" key="2">
    <source>
        <dbReference type="ARBA" id="ARBA00016337"/>
    </source>
</evidence>
<evidence type="ECO:0000256" key="5">
    <source>
        <dbReference type="ARBA" id="ARBA00022723"/>
    </source>
</evidence>
<evidence type="ECO:0000256" key="6">
    <source>
        <dbReference type="ARBA" id="ARBA00022827"/>
    </source>
</evidence>
<comment type="similarity">
    <text evidence="10">Belongs to the ApbE family.</text>
</comment>
<keyword evidence="4 10" id="KW-0808">Transferase</keyword>
<accession>A0A372NSX8</accession>
<dbReference type="PIRSF" id="PIRSF006268">
    <property type="entry name" value="ApbE"/>
    <property type="match status" value="1"/>
</dbReference>
<reference evidence="12 13" key="1">
    <citation type="submission" date="2018-08" db="EMBL/GenBank/DDBJ databases">
        <title>Mucilaginibacter sp. MYSH2.</title>
        <authorList>
            <person name="Seo T."/>
        </authorList>
    </citation>
    <scope>NUCLEOTIDE SEQUENCE [LARGE SCALE GENOMIC DNA]</scope>
    <source>
        <strain evidence="12 13">MYSH2</strain>
    </source>
</reference>
<evidence type="ECO:0000256" key="1">
    <source>
        <dbReference type="ARBA" id="ARBA00011955"/>
    </source>
</evidence>
<evidence type="ECO:0000256" key="8">
    <source>
        <dbReference type="ARBA" id="ARBA00031306"/>
    </source>
</evidence>
<organism evidence="12 13">
    <name type="scientific">Mucilaginibacter conchicola</name>
    <dbReference type="NCBI Taxonomy" id="2303333"/>
    <lineage>
        <taxon>Bacteria</taxon>
        <taxon>Pseudomonadati</taxon>
        <taxon>Bacteroidota</taxon>
        <taxon>Sphingobacteriia</taxon>
        <taxon>Sphingobacteriales</taxon>
        <taxon>Sphingobacteriaceae</taxon>
        <taxon>Mucilaginibacter</taxon>
    </lineage>
</organism>
<dbReference type="EMBL" id="QWDC01000002">
    <property type="protein sequence ID" value="RFZ92348.1"/>
    <property type="molecule type" value="Genomic_DNA"/>
</dbReference>
<dbReference type="Gene3D" id="3.10.520.10">
    <property type="entry name" value="ApbE-like domains"/>
    <property type="match status" value="1"/>
</dbReference>
<dbReference type="AlphaFoldDB" id="A0A372NSX8"/>
<dbReference type="PANTHER" id="PTHR30040:SF2">
    <property type="entry name" value="FAD:PROTEIN FMN TRANSFERASE"/>
    <property type="match status" value="1"/>
</dbReference>
<evidence type="ECO:0000256" key="3">
    <source>
        <dbReference type="ARBA" id="ARBA00022630"/>
    </source>
</evidence>
<feature type="binding site" evidence="11">
    <location>
        <position position="157"/>
    </location>
    <ligand>
        <name>Mg(2+)</name>
        <dbReference type="ChEBI" id="CHEBI:18420"/>
    </ligand>
</feature>
<evidence type="ECO:0000256" key="9">
    <source>
        <dbReference type="ARBA" id="ARBA00048540"/>
    </source>
</evidence>
<dbReference type="InterPro" id="IPR003374">
    <property type="entry name" value="ApbE-like_sf"/>
</dbReference>
<dbReference type="SUPFAM" id="SSF143631">
    <property type="entry name" value="ApbE-like"/>
    <property type="match status" value="1"/>
</dbReference>
<keyword evidence="13" id="KW-1185">Reference proteome</keyword>
<evidence type="ECO:0000256" key="7">
    <source>
        <dbReference type="ARBA" id="ARBA00022842"/>
    </source>
</evidence>
<gene>
    <name evidence="12" type="ORF">D0C36_13020</name>
</gene>
<keyword evidence="7 10" id="KW-0460">Magnesium</keyword>
<dbReference type="Proteomes" id="UP000264217">
    <property type="component" value="Unassembled WGS sequence"/>
</dbReference>
<dbReference type="OrthoDB" id="9778595at2"/>
<dbReference type="Pfam" id="PF02424">
    <property type="entry name" value="ApbE"/>
    <property type="match status" value="1"/>
</dbReference>
<protein>
    <recommendedName>
        <fullName evidence="2 10">FAD:protein FMN transferase</fullName>
        <ecNumber evidence="1 10">2.7.1.180</ecNumber>
    </recommendedName>
    <alternativeName>
        <fullName evidence="8 10">Flavin transferase</fullName>
    </alternativeName>
</protein>
<sequence length="306" mass="33287">MLALKNLTDNTIIFNRTTRLMGTEFDFNLVTDNAAWALQRIESAVNEITRIEKLLSTFNEDSSINLINRNAGIAPVRVDVETFKLVDRALQISALTHGTFDIAYGVPVNENESQTVAVKTRTLKKKVSLTNYINVELNHAKQTVFLKNAGMRISLSAIARGYAADRAKVVLQMEGVNSGVINMDGDLLTWGLQPDNTAWTIGTADSSKANEIYADVEISNMAVATSINTELVANRAVINAESGFPVSATKSISIISPTAELSGAMTGPMFGMGINTGLYLINKLNQIACIAVDDQERVYTSKHIIL</sequence>
<evidence type="ECO:0000256" key="10">
    <source>
        <dbReference type="PIRNR" id="PIRNR006268"/>
    </source>
</evidence>
<keyword evidence="6 10" id="KW-0274">FAD</keyword>